<sequence>MTGRGWFRILCLLVCIFILAEFINAQTTDRRRSTSRRRAVVSRRRVVTTRRRVVTQRRRATVRRRRVVTTRRRAVTRRRRAIVSRRRRRGSSSSSQRSSATTGSIVGIVFGAIFACIFIGCICFAAKRSGSLCFTVTPNGYFGTSRQNPAYNADGCTSGPSQETGPVHNQQDMPLADLAPYPPDAPPPYHTVALNKPSLQPYSQMPPVEQTPPYPTDSLAYPPWDLSQPEPPYPLVDQPSAPPSQEAASSPPYHPPSPSQDSAYPGLVFSTASPPLVQNNADLGDGPPPPSYEECTS</sequence>
<evidence type="ECO:0000256" key="1">
    <source>
        <dbReference type="SAM" id="MobiDB-lite"/>
    </source>
</evidence>
<name>A7RG63_NEMVE</name>
<dbReference type="OMA" id="FACIFIG"/>
<evidence type="ECO:0000313" key="5">
    <source>
        <dbReference type="Proteomes" id="UP000001593"/>
    </source>
</evidence>
<keyword evidence="2" id="KW-0812">Transmembrane</keyword>
<keyword evidence="2" id="KW-1133">Transmembrane helix</keyword>
<dbReference type="AlphaFoldDB" id="A7RG63"/>
<reference evidence="4 5" key="1">
    <citation type="journal article" date="2007" name="Science">
        <title>Sea anemone genome reveals ancestral eumetazoan gene repertoire and genomic organization.</title>
        <authorList>
            <person name="Putnam N.H."/>
            <person name="Srivastava M."/>
            <person name="Hellsten U."/>
            <person name="Dirks B."/>
            <person name="Chapman J."/>
            <person name="Salamov A."/>
            <person name="Terry A."/>
            <person name="Shapiro H."/>
            <person name="Lindquist E."/>
            <person name="Kapitonov V.V."/>
            <person name="Jurka J."/>
            <person name="Genikhovich G."/>
            <person name="Grigoriev I.V."/>
            <person name="Lucas S.M."/>
            <person name="Steele R.E."/>
            <person name="Finnerty J.R."/>
            <person name="Technau U."/>
            <person name="Martindale M.Q."/>
            <person name="Rokhsar D.S."/>
        </authorList>
    </citation>
    <scope>NUCLEOTIDE SEQUENCE [LARGE SCALE GENOMIC DNA]</scope>
    <source>
        <strain evidence="5">CH2 X CH6</strain>
    </source>
</reference>
<dbReference type="EMBL" id="DS469509">
    <property type="protein sequence ID" value="EDO49366.1"/>
    <property type="molecule type" value="Genomic_DNA"/>
</dbReference>
<evidence type="ECO:0000313" key="4">
    <source>
        <dbReference type="EMBL" id="EDO49366.1"/>
    </source>
</evidence>
<dbReference type="Proteomes" id="UP000001593">
    <property type="component" value="Unassembled WGS sequence"/>
</dbReference>
<evidence type="ECO:0000256" key="2">
    <source>
        <dbReference type="SAM" id="Phobius"/>
    </source>
</evidence>
<feature type="region of interest" description="Disordered" evidence="1">
    <location>
        <begin position="153"/>
        <end position="297"/>
    </location>
</feature>
<organism evidence="4 5">
    <name type="scientific">Nematostella vectensis</name>
    <name type="common">Starlet sea anemone</name>
    <dbReference type="NCBI Taxonomy" id="45351"/>
    <lineage>
        <taxon>Eukaryota</taxon>
        <taxon>Metazoa</taxon>
        <taxon>Cnidaria</taxon>
        <taxon>Anthozoa</taxon>
        <taxon>Hexacorallia</taxon>
        <taxon>Actiniaria</taxon>
        <taxon>Edwardsiidae</taxon>
        <taxon>Nematostella</taxon>
    </lineage>
</organism>
<feature type="signal peptide" evidence="3">
    <location>
        <begin position="1"/>
        <end position="25"/>
    </location>
</feature>
<dbReference type="InParanoid" id="A7RG63"/>
<dbReference type="KEGG" id="nve:5521649"/>
<proteinExistence type="predicted"/>
<feature type="region of interest" description="Disordered" evidence="1">
    <location>
        <begin position="73"/>
        <end position="99"/>
    </location>
</feature>
<protein>
    <submittedName>
        <fullName evidence="4">Uncharacterized protein</fullName>
    </submittedName>
</protein>
<feature type="compositionally biased region" description="Basic residues" evidence="1">
    <location>
        <begin position="73"/>
        <end position="90"/>
    </location>
</feature>
<feature type="compositionally biased region" description="Polar residues" evidence="1">
    <location>
        <begin position="270"/>
        <end position="281"/>
    </location>
</feature>
<keyword evidence="3" id="KW-0732">Signal</keyword>
<feature type="compositionally biased region" description="Polar residues" evidence="1">
    <location>
        <begin position="158"/>
        <end position="172"/>
    </location>
</feature>
<evidence type="ECO:0000256" key="3">
    <source>
        <dbReference type="SAM" id="SignalP"/>
    </source>
</evidence>
<feature type="transmembrane region" description="Helical" evidence="2">
    <location>
        <begin position="105"/>
        <end position="126"/>
    </location>
</feature>
<feature type="chain" id="PRO_5002711281" evidence="3">
    <location>
        <begin position="26"/>
        <end position="297"/>
    </location>
</feature>
<accession>A7RG63</accession>
<keyword evidence="2" id="KW-0472">Membrane</keyword>
<keyword evidence="5" id="KW-1185">Reference proteome</keyword>
<feature type="compositionally biased region" description="Pro residues" evidence="1">
    <location>
        <begin position="180"/>
        <end position="189"/>
    </location>
</feature>
<gene>
    <name evidence="4" type="ORF">NEMVEDRAFT_v1g238022</name>
</gene>
<dbReference type="HOGENOM" id="CLU_937815_0_0_1"/>